<accession>A0A392U7V4</accession>
<reference evidence="1 2" key="1">
    <citation type="journal article" date="2018" name="Front. Plant Sci.">
        <title>Red Clover (Trifolium pratense) and Zigzag Clover (T. medium) - A Picture of Genomic Similarities and Differences.</title>
        <authorList>
            <person name="Dluhosova J."/>
            <person name="Istvanek J."/>
            <person name="Nedelnik J."/>
            <person name="Repkova J."/>
        </authorList>
    </citation>
    <scope>NUCLEOTIDE SEQUENCE [LARGE SCALE GENOMIC DNA]</scope>
    <source>
        <strain evidence="2">cv. 10/8</strain>
        <tissue evidence="1">Leaf</tissue>
    </source>
</reference>
<organism evidence="1 2">
    <name type="scientific">Trifolium medium</name>
    <dbReference type="NCBI Taxonomy" id="97028"/>
    <lineage>
        <taxon>Eukaryota</taxon>
        <taxon>Viridiplantae</taxon>
        <taxon>Streptophyta</taxon>
        <taxon>Embryophyta</taxon>
        <taxon>Tracheophyta</taxon>
        <taxon>Spermatophyta</taxon>
        <taxon>Magnoliopsida</taxon>
        <taxon>eudicotyledons</taxon>
        <taxon>Gunneridae</taxon>
        <taxon>Pentapetalae</taxon>
        <taxon>rosids</taxon>
        <taxon>fabids</taxon>
        <taxon>Fabales</taxon>
        <taxon>Fabaceae</taxon>
        <taxon>Papilionoideae</taxon>
        <taxon>50 kb inversion clade</taxon>
        <taxon>NPAAA clade</taxon>
        <taxon>Hologalegina</taxon>
        <taxon>IRL clade</taxon>
        <taxon>Trifolieae</taxon>
        <taxon>Trifolium</taxon>
    </lineage>
</organism>
<evidence type="ECO:0000313" key="1">
    <source>
        <dbReference type="EMBL" id="MCI68510.1"/>
    </source>
</evidence>
<keyword evidence="2" id="KW-1185">Reference proteome</keyword>
<sequence>MVVVNTGITGQCRSAAAPISGAPPPTTSLRRVAAVLHRAGYRSYAVGHCCRCSLTFVD</sequence>
<name>A0A392U7V4_9FABA</name>
<proteinExistence type="predicted"/>
<evidence type="ECO:0000313" key="2">
    <source>
        <dbReference type="Proteomes" id="UP000265520"/>
    </source>
</evidence>
<dbReference type="AlphaFoldDB" id="A0A392U7V4"/>
<protein>
    <submittedName>
        <fullName evidence="1">Uncharacterized protein</fullName>
    </submittedName>
</protein>
<comment type="caution">
    <text evidence="1">The sequence shown here is derived from an EMBL/GenBank/DDBJ whole genome shotgun (WGS) entry which is preliminary data.</text>
</comment>
<dbReference type="Proteomes" id="UP000265520">
    <property type="component" value="Unassembled WGS sequence"/>
</dbReference>
<dbReference type="EMBL" id="LXQA010737702">
    <property type="protein sequence ID" value="MCI68510.1"/>
    <property type="molecule type" value="Genomic_DNA"/>
</dbReference>
<feature type="non-terminal residue" evidence="1">
    <location>
        <position position="58"/>
    </location>
</feature>